<dbReference type="InterPro" id="IPR010523">
    <property type="entry name" value="XylR_N"/>
</dbReference>
<protein>
    <recommendedName>
        <fullName evidence="1">4-vinyl reductase 4VR domain-containing protein</fullName>
    </recommendedName>
</protein>
<dbReference type="InterPro" id="IPR042070">
    <property type="entry name" value="PucR_C-HTH_sf"/>
</dbReference>
<accession>A0A429X662</accession>
<dbReference type="Proteomes" id="UP000680670">
    <property type="component" value="Unassembled WGS sequence"/>
</dbReference>
<dbReference type="Proteomes" id="UP000287296">
    <property type="component" value="Unassembled WGS sequence"/>
</dbReference>
<dbReference type="InterPro" id="IPR025736">
    <property type="entry name" value="PucR_C-HTH_dom"/>
</dbReference>
<dbReference type="PANTHER" id="PTHR33744:SF1">
    <property type="entry name" value="DNA-BINDING TRANSCRIPTIONAL ACTIVATOR ADER"/>
    <property type="match status" value="1"/>
</dbReference>
<dbReference type="Gene3D" id="3.30.1380.20">
    <property type="entry name" value="Trafficking protein particle complex subunit 3"/>
    <property type="match status" value="1"/>
</dbReference>
<dbReference type="OrthoDB" id="154713at2"/>
<dbReference type="EMBL" id="QYTW02000016">
    <property type="protein sequence ID" value="RST58790.1"/>
    <property type="molecule type" value="Genomic_DNA"/>
</dbReference>
<dbReference type="RefSeq" id="WP_120117049.1">
    <property type="nucleotide sequence ID" value="NZ_BORI01000001.1"/>
</dbReference>
<keyword evidence="5" id="KW-1185">Reference proteome</keyword>
<dbReference type="Gene3D" id="1.10.10.2840">
    <property type="entry name" value="PucR C-terminal helix-turn-helix domain"/>
    <property type="match status" value="1"/>
</dbReference>
<dbReference type="PANTHER" id="PTHR33744">
    <property type="entry name" value="CARBOHYDRATE DIACID REGULATOR"/>
    <property type="match status" value="1"/>
</dbReference>
<evidence type="ECO:0000259" key="1">
    <source>
        <dbReference type="SMART" id="SM00989"/>
    </source>
</evidence>
<evidence type="ECO:0000313" key="5">
    <source>
        <dbReference type="Proteomes" id="UP000680670"/>
    </source>
</evidence>
<dbReference type="InterPro" id="IPR004096">
    <property type="entry name" value="V4R"/>
</dbReference>
<dbReference type="AlphaFoldDB" id="A0A429X662"/>
<name>A0A429X662_SIMTE</name>
<evidence type="ECO:0000313" key="2">
    <source>
        <dbReference type="EMBL" id="GIN95423.1"/>
    </source>
</evidence>
<dbReference type="EMBL" id="BORJ01000002">
    <property type="protein sequence ID" value="GIN95423.1"/>
    <property type="molecule type" value="Genomic_DNA"/>
</dbReference>
<proteinExistence type="predicted"/>
<sequence length="607" mass="70168">MKASQLFFDNLLETNPRTGMITFNHKRMVLVSVEALGLLRRDLINTLGIDRAKGFLMRYGWEWGKKDGESLTSMYKWKNRKELILAGPVLHTLEGVVTVEPDQIELNEDSLYFTGFWRNSFEAEEHIECHGHGSDEVCWILSGYASGYLTSTFGKDVIAYEEICVGKGDPYCQFTAKTVDQLEGKHKKYLSYYKAESLVSELDRAYRELNDINQNIVEADKFQQDLTDFLLEDRPLAETVEFVANSIQRSLVIDYYNRKIESAFSNDFDETVYNNWSDNFIYTEEKNNDISTFPIRANNINLGRLVVIGQKKMSQKDQLIINRALSVFTIQMYHDWKIARSLWKKKENFFEEIISNFDSGDFERFSHLFHFLPSNKNRVLSIKVEPAESRQDVMQCIKLNPANTNKDIFTNDDYIYIVLTNEEDRKPLDEATNMLSQLSKEFCNLKFYIGIGRESRDMATLKKSYEDSRSISDFIHLTNPASNIISIYEDVKSVMMFLKGTDQNELIDFYKKTIGELVDYDSSNQSNFLITLKTYLDNNGNLQQTADELHLSIAGLRYRLEKIEGLCDVDLKTGEGRFNCQLALQVYFAISINNNKSEDDDSLTLNA</sequence>
<feature type="domain" description="4-vinyl reductase 4VR" evidence="1">
    <location>
        <begin position="116"/>
        <end position="178"/>
    </location>
</feature>
<dbReference type="Pfam" id="PF06505">
    <property type="entry name" value="XylR_N"/>
    <property type="match status" value="1"/>
</dbReference>
<dbReference type="Pfam" id="PF02830">
    <property type="entry name" value="V4R"/>
    <property type="match status" value="1"/>
</dbReference>
<dbReference type="SUPFAM" id="SSF111126">
    <property type="entry name" value="Ligand-binding domain in the NO signalling and Golgi transport"/>
    <property type="match status" value="1"/>
</dbReference>
<dbReference type="InterPro" id="IPR024096">
    <property type="entry name" value="NO_sig/Golgi_transp_ligand-bd"/>
</dbReference>
<dbReference type="InterPro" id="IPR051448">
    <property type="entry name" value="CdaR-like_regulators"/>
</dbReference>
<evidence type="ECO:0000313" key="4">
    <source>
        <dbReference type="Proteomes" id="UP000287296"/>
    </source>
</evidence>
<dbReference type="SMART" id="SM00989">
    <property type="entry name" value="V4R"/>
    <property type="match status" value="1"/>
</dbReference>
<evidence type="ECO:0000313" key="3">
    <source>
        <dbReference type="EMBL" id="RST58790.1"/>
    </source>
</evidence>
<reference evidence="3 4" key="1">
    <citation type="submission" date="2018-12" db="EMBL/GenBank/DDBJ databases">
        <authorList>
            <person name="Sun L."/>
            <person name="Chen Z."/>
        </authorList>
    </citation>
    <scope>NUCLEOTIDE SEQUENCE [LARGE SCALE GENOMIC DNA]</scope>
    <source>
        <strain evidence="3 4">LMG 29736</strain>
    </source>
</reference>
<gene>
    <name evidence="3" type="ORF">D5F11_015255</name>
    <name evidence="2" type="ORF">J6TS1_12930</name>
</gene>
<comment type="caution">
    <text evidence="3">The sequence shown here is derived from an EMBL/GenBank/DDBJ whole genome shotgun (WGS) entry which is preliminary data.</text>
</comment>
<dbReference type="Pfam" id="PF13556">
    <property type="entry name" value="HTH_30"/>
    <property type="match status" value="1"/>
</dbReference>
<organism evidence="3 4">
    <name type="scientific">Siminovitchia terrae</name>
    <name type="common">Bacillus terrae</name>
    <dbReference type="NCBI Taxonomy" id="1914933"/>
    <lineage>
        <taxon>Bacteria</taxon>
        <taxon>Bacillati</taxon>
        <taxon>Bacillota</taxon>
        <taxon>Bacilli</taxon>
        <taxon>Bacillales</taxon>
        <taxon>Bacillaceae</taxon>
        <taxon>Siminovitchia</taxon>
    </lineage>
</organism>
<reference evidence="2 5" key="2">
    <citation type="submission" date="2021-03" db="EMBL/GenBank/DDBJ databases">
        <title>Antimicrobial resistance genes in bacteria isolated from Japanese honey, and their potential for conferring macrolide and lincosamide resistance in the American foulbrood pathogen Paenibacillus larvae.</title>
        <authorList>
            <person name="Okamoto M."/>
            <person name="Kumagai M."/>
            <person name="Kanamori H."/>
            <person name="Takamatsu D."/>
        </authorList>
    </citation>
    <scope>NUCLEOTIDE SEQUENCE [LARGE SCALE GENOMIC DNA]</scope>
    <source>
        <strain evidence="2 5">J6TS1</strain>
    </source>
</reference>